<dbReference type="CDD" id="cd18809">
    <property type="entry name" value="SF1_C_RecD"/>
    <property type="match status" value="1"/>
</dbReference>
<dbReference type="GO" id="GO:0000724">
    <property type="term" value="P:double-strand break repair via homologous recombination"/>
    <property type="evidence" value="ECO:0007669"/>
    <property type="project" value="UniProtKB-UniRule"/>
</dbReference>
<evidence type="ECO:0000259" key="13">
    <source>
        <dbReference type="Pfam" id="PF21185"/>
    </source>
</evidence>
<dbReference type="SUPFAM" id="SSF52540">
    <property type="entry name" value="P-loop containing nucleoside triphosphate hydrolases"/>
    <property type="match status" value="2"/>
</dbReference>
<dbReference type="Gene3D" id="1.10.10.1020">
    <property type="entry name" value="RecBCD complex, subunit RecD, N-terminal domain"/>
    <property type="match status" value="1"/>
</dbReference>
<keyword evidence="9 11" id="KW-0234">DNA repair</keyword>
<keyword evidence="5 11" id="KW-0347">Helicase</keyword>
<dbReference type="GO" id="GO:0017116">
    <property type="term" value="F:single-stranded DNA helicase activity"/>
    <property type="evidence" value="ECO:0007669"/>
    <property type="project" value="TreeGrafter"/>
</dbReference>
<evidence type="ECO:0000313" key="14">
    <source>
        <dbReference type="EMBL" id="NNG38543.1"/>
    </source>
</evidence>
<feature type="domain" description="UvrD-like helicase C-terminal" evidence="12">
    <location>
        <begin position="525"/>
        <end position="571"/>
    </location>
</feature>
<dbReference type="InterPro" id="IPR049550">
    <property type="entry name" value="RecD_N"/>
</dbReference>
<comment type="similarity">
    <text evidence="11">Belongs to the RecD family.</text>
</comment>
<dbReference type="InterPro" id="IPR006344">
    <property type="entry name" value="RecD"/>
</dbReference>
<dbReference type="Proteomes" id="UP000557772">
    <property type="component" value="Unassembled WGS sequence"/>
</dbReference>
<dbReference type="PANTHER" id="PTHR43788:SF6">
    <property type="entry name" value="DNA HELICASE B"/>
    <property type="match status" value="1"/>
</dbReference>
<dbReference type="Gene3D" id="3.40.50.300">
    <property type="entry name" value="P-loop containing nucleotide triphosphate hydrolases"/>
    <property type="match status" value="3"/>
</dbReference>
<evidence type="ECO:0000256" key="4">
    <source>
        <dbReference type="ARBA" id="ARBA00022801"/>
    </source>
</evidence>
<dbReference type="EMBL" id="JABENB010000001">
    <property type="protein sequence ID" value="NNG38543.1"/>
    <property type="molecule type" value="Genomic_DNA"/>
</dbReference>
<evidence type="ECO:0000256" key="6">
    <source>
        <dbReference type="ARBA" id="ARBA00022839"/>
    </source>
</evidence>
<dbReference type="PANTHER" id="PTHR43788">
    <property type="entry name" value="DNA2/NAM7 HELICASE FAMILY MEMBER"/>
    <property type="match status" value="1"/>
</dbReference>
<dbReference type="Pfam" id="PF13538">
    <property type="entry name" value="UvrD_C_2"/>
    <property type="match status" value="1"/>
</dbReference>
<evidence type="ECO:0000256" key="7">
    <source>
        <dbReference type="ARBA" id="ARBA00022840"/>
    </source>
</evidence>
<proteinExistence type="inferred from homology"/>
<dbReference type="GO" id="GO:0005524">
    <property type="term" value="F:ATP binding"/>
    <property type="evidence" value="ECO:0007669"/>
    <property type="project" value="UniProtKB-UniRule"/>
</dbReference>
<gene>
    <name evidence="11 14" type="primary">recD</name>
    <name evidence="14" type="ORF">HJ588_04535</name>
</gene>
<dbReference type="GO" id="GO:0009338">
    <property type="term" value="C:exodeoxyribonuclease V complex"/>
    <property type="evidence" value="ECO:0007669"/>
    <property type="project" value="InterPro"/>
</dbReference>
<sequence length="598" mass="63835">MTLTRPSYDAALALRADPLFRPARDARVLDAADIHVASRLGTLAGEQDPLARLALALAVRAVRKGSTCLDLGEAVGIPDEVRRAGEEPDVADLLARDWPTDAAAWRTAVAGSALASAGVLAVEHDLVYLDRYRRQEVQVAQTLTDRLREQPPQVAEDVLAEGLRRLFPQAGWAEQSAVAGRAVRQWTTVLTGGPGTGKTTTVAGILALLAEQHEALGGSGRLRVGLAAPTGKAAARLQESIAQAASVFGATDQARVSGLEASTLHRLLGWNPRQRNRFRHGADNRLPHDVIVVDETSMVDLTMMARLLEAVRPRTRLLLVGDPDQLASVDAGAVLADLVDGYQQVAPDTVARLLVSRRFDESIGAVAAAIRDGDADRVVELLRDAGDSTSWIEQEDPTELLRPRLVERALRLRRLAADGDVTGGLAALGEHRLLCARRTGSRGVTGWNRVVDQWLSEATGDPLWDPMYVGRPLLVTRNDYALGLLNGDSGLVVAGADGAPTAAMVTAGGVVQLGAGRLSDVETMHAMTVHKSQGSEAPEITVLLPEDESPMLVRELLYTAVTRAGSKVTVVGSEEAVRTAVATRIRRASGLRQRLQAD</sequence>
<comment type="miscellaneous">
    <text evidence="11">In the RecBCD complex, RecB has a slow 3'-5' helicase, an exonuclease activity and loads RecA onto ssDNA, RecD has a fast 5'-3' helicase activity, while RecC stimulates the ATPase and processivity of the RecB helicase and contributes to recognition of the Chi site.</text>
</comment>
<keyword evidence="4 11" id="KW-0378">Hydrolase</keyword>
<evidence type="ECO:0000256" key="8">
    <source>
        <dbReference type="ARBA" id="ARBA00023125"/>
    </source>
</evidence>
<reference evidence="14 15" key="1">
    <citation type="submission" date="2020-05" db="EMBL/GenBank/DDBJ databases">
        <title>Flexivirga sp. ID2601S isolated from air conditioner.</title>
        <authorList>
            <person name="Kim D.H."/>
        </authorList>
    </citation>
    <scope>NUCLEOTIDE SEQUENCE [LARGE SCALE GENOMIC DNA]</scope>
    <source>
        <strain evidence="14 15">ID2601S</strain>
    </source>
</reference>
<dbReference type="NCBIfam" id="TIGR01447">
    <property type="entry name" value="recD"/>
    <property type="match status" value="1"/>
</dbReference>
<feature type="domain" description="RecBCD enzyme subunit RecD N-terminal" evidence="13">
    <location>
        <begin position="26"/>
        <end position="118"/>
    </location>
</feature>
<dbReference type="Pfam" id="PF13245">
    <property type="entry name" value="AAA_19"/>
    <property type="match status" value="1"/>
</dbReference>
<evidence type="ECO:0000313" key="15">
    <source>
        <dbReference type="Proteomes" id="UP000557772"/>
    </source>
</evidence>
<keyword evidence="8 11" id="KW-0238">DNA-binding</keyword>
<keyword evidence="1 11" id="KW-0540">Nuclease</keyword>
<comment type="caution">
    <text evidence="14">The sequence shown here is derived from an EMBL/GenBank/DDBJ whole genome shotgun (WGS) entry which is preliminary data.</text>
</comment>
<name>A0A849AFD1_9MICO</name>
<keyword evidence="7 11" id="KW-0067">ATP-binding</keyword>
<dbReference type="HAMAP" id="MF_01487">
    <property type="entry name" value="RecD"/>
    <property type="match status" value="1"/>
</dbReference>
<evidence type="ECO:0000256" key="5">
    <source>
        <dbReference type="ARBA" id="ARBA00022806"/>
    </source>
</evidence>
<accession>A0A849AFD1</accession>
<keyword evidence="3 11" id="KW-0227">DNA damage</keyword>
<dbReference type="CDD" id="cd17933">
    <property type="entry name" value="DEXSc_RecD-like"/>
    <property type="match status" value="1"/>
</dbReference>
<evidence type="ECO:0000256" key="11">
    <source>
        <dbReference type="HAMAP-Rule" id="MF_01487"/>
    </source>
</evidence>
<evidence type="ECO:0000259" key="12">
    <source>
        <dbReference type="Pfam" id="PF13538"/>
    </source>
</evidence>
<comment type="subunit">
    <text evidence="11">Heterotrimer of RecB, RecC and RecD. All subunits contribute to DNA-binding.</text>
</comment>
<dbReference type="Pfam" id="PF21185">
    <property type="entry name" value="RecD_N"/>
    <property type="match status" value="1"/>
</dbReference>
<keyword evidence="15" id="KW-1185">Reference proteome</keyword>
<dbReference type="AlphaFoldDB" id="A0A849AFD1"/>
<dbReference type="InterPro" id="IPR050534">
    <property type="entry name" value="Coronavir_polyprotein_1ab"/>
</dbReference>
<dbReference type="InterPro" id="IPR027785">
    <property type="entry name" value="UvrD-like_helicase_C"/>
</dbReference>
<keyword evidence="10 11" id="KW-0413">Isomerase</keyword>
<organism evidence="14 15">
    <name type="scientific">Flexivirga aerilata</name>
    <dbReference type="NCBI Taxonomy" id="1656889"/>
    <lineage>
        <taxon>Bacteria</taxon>
        <taxon>Bacillati</taxon>
        <taxon>Actinomycetota</taxon>
        <taxon>Actinomycetes</taxon>
        <taxon>Micrococcales</taxon>
        <taxon>Dermacoccaceae</taxon>
        <taxon>Flexivirga</taxon>
    </lineage>
</organism>
<feature type="binding site" evidence="11">
    <location>
        <begin position="192"/>
        <end position="199"/>
    </location>
    <ligand>
        <name>ATP</name>
        <dbReference type="ChEBI" id="CHEBI:30616"/>
    </ligand>
</feature>
<comment type="catalytic activity">
    <reaction evidence="11">
        <text>ATP + H2O = ADP + phosphate + H(+)</text>
        <dbReference type="Rhea" id="RHEA:13065"/>
        <dbReference type="ChEBI" id="CHEBI:15377"/>
        <dbReference type="ChEBI" id="CHEBI:15378"/>
        <dbReference type="ChEBI" id="CHEBI:30616"/>
        <dbReference type="ChEBI" id="CHEBI:43474"/>
        <dbReference type="ChEBI" id="CHEBI:456216"/>
        <dbReference type="EC" id="5.6.2.3"/>
    </reaction>
</comment>
<evidence type="ECO:0000256" key="1">
    <source>
        <dbReference type="ARBA" id="ARBA00022722"/>
    </source>
</evidence>
<evidence type="ECO:0000256" key="2">
    <source>
        <dbReference type="ARBA" id="ARBA00022741"/>
    </source>
</evidence>
<dbReference type="InterPro" id="IPR027417">
    <property type="entry name" value="P-loop_NTPase"/>
</dbReference>
<evidence type="ECO:0000256" key="10">
    <source>
        <dbReference type="ARBA" id="ARBA00023235"/>
    </source>
</evidence>
<comment type="function">
    <text evidence="11">A helicase/nuclease that prepares dsDNA breaks (DSB) for recombinational DNA repair. Binds to DSBs and unwinds DNA via a highly rapid and processive ATP-dependent bidirectional helicase activity. Unwinds dsDNA until it encounters a Chi (crossover hotspot instigator) sequence from the 3' direction. Cuts ssDNA a few nucleotides 3' to the Chi site. The properties and activities of the enzyme are changed at Chi. The Chi-altered holoenzyme produces a long 3'-ssDNA overhang and facilitates RecA-binding to the ssDNA for homologous DNA recombination and repair. Holoenzyme degrades any linearized DNA that is unable to undergo homologous recombination. In the holoenzyme this subunit has ssDNA-dependent ATPase and 5'-3' helicase activity. When added to pre-assembled RecBC greatly stimulates nuclease activity and augments holoenzyme processivity. Negatively regulates the RecA-loading ability of RecBCD.</text>
</comment>
<dbReference type="RefSeq" id="WP_171152435.1">
    <property type="nucleotide sequence ID" value="NZ_JABENB010000001.1"/>
</dbReference>
<dbReference type="GO" id="GO:0043139">
    <property type="term" value="F:5'-3' DNA helicase activity"/>
    <property type="evidence" value="ECO:0007669"/>
    <property type="project" value="UniProtKB-UniRule"/>
</dbReference>
<keyword evidence="6 11" id="KW-0269">Exonuclease</keyword>
<dbReference type="GO" id="GO:0003677">
    <property type="term" value="F:DNA binding"/>
    <property type="evidence" value="ECO:0007669"/>
    <property type="project" value="UniProtKB-UniRule"/>
</dbReference>
<dbReference type="InterPro" id="IPR041851">
    <property type="entry name" value="RecD_N_sf"/>
</dbReference>
<evidence type="ECO:0000256" key="3">
    <source>
        <dbReference type="ARBA" id="ARBA00022763"/>
    </source>
</evidence>
<dbReference type="GO" id="GO:0008854">
    <property type="term" value="F:exodeoxyribonuclease V activity"/>
    <property type="evidence" value="ECO:0007669"/>
    <property type="project" value="InterPro"/>
</dbReference>
<protein>
    <recommendedName>
        <fullName evidence="11">RecBCD enzyme subunit RecD</fullName>
        <ecNumber evidence="11">5.6.2.3</ecNumber>
    </recommendedName>
    <alternativeName>
        <fullName evidence="11">DNA 5'-3' helicase subunit RecD</fullName>
    </alternativeName>
    <alternativeName>
        <fullName evidence="11">Exonuclease V subunit RecD</fullName>
        <shortName evidence="11">ExoV subunit RecD</shortName>
    </alternativeName>
    <alternativeName>
        <fullName evidence="11">Helicase/nuclease RecBCD subunit RecD</fullName>
    </alternativeName>
</protein>
<dbReference type="EC" id="5.6.2.3" evidence="11"/>
<keyword evidence="2 11" id="KW-0547">Nucleotide-binding</keyword>
<evidence type="ECO:0000256" key="9">
    <source>
        <dbReference type="ARBA" id="ARBA00023204"/>
    </source>
</evidence>